<evidence type="ECO:0000313" key="12">
    <source>
        <dbReference type="RefSeq" id="XP_013792007.1"/>
    </source>
</evidence>
<evidence type="ECO:0000256" key="6">
    <source>
        <dbReference type="ARBA" id="ARBA00023125"/>
    </source>
</evidence>
<dbReference type="Proteomes" id="UP000694941">
    <property type="component" value="Unplaced"/>
</dbReference>
<organism evidence="11 12">
    <name type="scientific">Limulus polyphemus</name>
    <name type="common">Atlantic horseshoe crab</name>
    <dbReference type="NCBI Taxonomy" id="6850"/>
    <lineage>
        <taxon>Eukaryota</taxon>
        <taxon>Metazoa</taxon>
        <taxon>Ecdysozoa</taxon>
        <taxon>Arthropoda</taxon>
        <taxon>Chelicerata</taxon>
        <taxon>Merostomata</taxon>
        <taxon>Xiphosura</taxon>
        <taxon>Limulidae</taxon>
        <taxon>Limulus</taxon>
    </lineage>
</organism>
<gene>
    <name evidence="12 13" type="primary">LOC106475877</name>
</gene>
<keyword evidence="5" id="KW-0805">Transcription regulation</keyword>
<evidence type="ECO:0000256" key="2">
    <source>
        <dbReference type="ARBA" id="ARBA00022723"/>
    </source>
</evidence>
<evidence type="ECO:0000313" key="11">
    <source>
        <dbReference type="Proteomes" id="UP000694941"/>
    </source>
</evidence>
<keyword evidence="4" id="KW-0862">Zinc</keyword>
<dbReference type="RefSeq" id="XP_022235594.1">
    <property type="nucleotide sequence ID" value="XM_022379886.1"/>
</dbReference>
<evidence type="ECO:0000256" key="4">
    <source>
        <dbReference type="ARBA" id="ARBA00022833"/>
    </source>
</evidence>
<proteinExistence type="predicted"/>
<evidence type="ECO:0000313" key="13">
    <source>
        <dbReference type="RefSeq" id="XP_022235594.1"/>
    </source>
</evidence>
<feature type="domain" description="CpG binding protein C-terminal" evidence="10">
    <location>
        <begin position="1"/>
        <end position="108"/>
    </location>
</feature>
<evidence type="ECO:0000256" key="3">
    <source>
        <dbReference type="ARBA" id="ARBA00022771"/>
    </source>
</evidence>
<evidence type="ECO:0000256" key="8">
    <source>
        <dbReference type="ARBA" id="ARBA00023242"/>
    </source>
</evidence>
<evidence type="ECO:0000256" key="9">
    <source>
        <dbReference type="ARBA" id="ARBA00023828"/>
    </source>
</evidence>
<name>A0ABM1C0B3_LIMPO</name>
<keyword evidence="3" id="KW-0863">Zinc-finger</keyword>
<dbReference type="PANTHER" id="PTHR46174:SF1">
    <property type="entry name" value="CXXC-TYPE ZINC FINGER PROTEIN 1"/>
    <property type="match status" value="1"/>
</dbReference>
<dbReference type="RefSeq" id="XP_013792007.1">
    <property type="nucleotide sequence ID" value="XM_013936553.2"/>
</dbReference>
<keyword evidence="6" id="KW-0238">DNA-binding</keyword>
<dbReference type="Pfam" id="PF12269">
    <property type="entry name" value="CpG_bind_C"/>
    <property type="match status" value="1"/>
</dbReference>
<keyword evidence="11" id="KW-1185">Reference proteome</keyword>
<protein>
    <recommendedName>
        <fullName evidence="9">CXXC-type zinc finger protein 1</fullName>
    </recommendedName>
</protein>
<dbReference type="InterPro" id="IPR037869">
    <property type="entry name" value="Spp1/CFP1"/>
</dbReference>
<dbReference type="InterPro" id="IPR022056">
    <property type="entry name" value="CpG-bd_C"/>
</dbReference>
<dbReference type="GeneID" id="106475877"/>
<comment type="subcellular location">
    <subcellularLocation>
        <location evidence="1">Nucleus</location>
    </subcellularLocation>
</comment>
<keyword evidence="8" id="KW-0539">Nucleus</keyword>
<evidence type="ECO:0000256" key="1">
    <source>
        <dbReference type="ARBA" id="ARBA00004123"/>
    </source>
</evidence>
<accession>A0ABM1C0B3</accession>
<keyword evidence="7" id="KW-0804">Transcription</keyword>
<dbReference type="PANTHER" id="PTHR46174">
    <property type="entry name" value="CXXC-TYPE ZINC FINGER PROTEIN 1"/>
    <property type="match status" value="1"/>
</dbReference>
<sequence>MFCDYYNPQQRTYCKRLRILCPEHSKDPKVADDEVCGCPLLVNVFEKSGEFCRMAKKKCLKHFCWEKLRRAEIDMERVQQWQKIVDLFEQEQTIRMNMANRGGVLGLMLHQTISHDTLFDVQPQVT</sequence>
<evidence type="ECO:0000256" key="7">
    <source>
        <dbReference type="ARBA" id="ARBA00023163"/>
    </source>
</evidence>
<evidence type="ECO:0000259" key="10">
    <source>
        <dbReference type="Pfam" id="PF12269"/>
    </source>
</evidence>
<keyword evidence="2" id="KW-0479">Metal-binding</keyword>
<evidence type="ECO:0000256" key="5">
    <source>
        <dbReference type="ARBA" id="ARBA00023015"/>
    </source>
</evidence>
<reference evidence="12 13" key="1">
    <citation type="submission" date="2025-05" db="UniProtKB">
        <authorList>
            <consortium name="RefSeq"/>
        </authorList>
    </citation>
    <scope>IDENTIFICATION</scope>
    <source>
        <tissue evidence="12 13">Muscle</tissue>
    </source>
</reference>